<protein>
    <submittedName>
        <fullName evidence="1">T25N20.13</fullName>
    </submittedName>
</protein>
<reference evidence="1" key="2">
    <citation type="submission" date="2000-06" db="EMBL/GenBank/DDBJ databases">
        <title>Genomic sequence for Arabidopsis thaliana BAC T25N20 from chromosome I.</title>
        <authorList>
            <person name="Johnson-Hopson C."/>
            <person name="Brooks S."/>
            <person name="Buehler E."/>
            <person name="Chao Q."/>
            <person name="Khan S."/>
            <person name="Kim C."/>
            <person name="Shinn P."/>
            <person name="Altafi H."/>
            <person name="Bei Q."/>
            <person name="Chin C."/>
            <person name="Chiou J."/>
            <person name="Choi E."/>
            <person name="Conn L."/>
            <person name="Conway A."/>
            <person name="Gonzales A."/>
            <person name="Hansen N."/>
            <person name="Howing B."/>
            <person name="Koo T."/>
            <person name="Lam B."/>
            <person name="Lee J."/>
            <person name="Lenz C."/>
            <person name="Li J."/>
            <person name="Liu A."/>
            <person name="Liu K."/>
            <person name="Liu S."/>
            <person name="Mukharsky N."/>
            <person name="Nguyen M."/>
            <person name="Palm C."/>
            <person name="Pham P."/>
            <person name="Sakano H."/>
            <person name="Schwartz J."/>
            <person name="Southwick A."/>
            <person name="Thaveri A."/>
            <person name="Toriumi M."/>
            <person name="Vaysberg M."/>
            <person name="Yu G."/>
            <person name="Federspiel N.A."/>
            <person name="Theologis A."/>
            <person name="Ecker J.R."/>
        </authorList>
    </citation>
    <scope>NUCLEOTIDE SEQUENCE</scope>
</reference>
<accession>Q9LR46</accession>
<proteinExistence type="predicted"/>
<name>Q9LR46_ARATH</name>
<dbReference type="AlphaFoldDB" id="Q9LR46"/>
<dbReference type="PIR" id="D86189">
    <property type="entry name" value="D86189"/>
</dbReference>
<evidence type="ECO:0000313" key="1">
    <source>
        <dbReference type="EMBL" id="AAF79725.1"/>
    </source>
</evidence>
<sequence>MTAAATTETRVEITWPVAEEDTVTDAETTVKTWLRNRRIIPCTTRGLKRPSVEESRVLLPCRSREISIKLCHRHRDRGRRVITAGSASSWSVIKRFSDKREPFLSRSIVFSSKDISSIKRNNLLESELDQIAKIEGMKELKETH</sequence>
<reference key="1">
    <citation type="journal article" date="2000" name="Nature">
        <title>Sequence and analysis of chromosome 1 of the plant Arabidopsis thaliana.</title>
        <authorList>
            <person name="Theologis A."/>
            <person name="Ecker J.R."/>
            <person name="Palm C.J."/>
            <person name="Federspiel N.A."/>
            <person name="Kaul S."/>
            <person name="White O."/>
            <person name="Alonso J."/>
            <person name="Altafi H."/>
            <person name="Araujo R."/>
            <person name="Bowman C.L."/>
            <person name="Brooks S.Y."/>
            <person name="Buehler E."/>
            <person name="Chan A."/>
            <person name="Chao Q."/>
            <person name="Chen H."/>
            <person name="Cheuk R.F."/>
            <person name="Chin C.W."/>
            <person name="Chung M.K."/>
            <person name="Conn L."/>
            <person name="Conway A.B."/>
            <person name="Conway A.R."/>
            <person name="Creasy T.H."/>
            <person name="Dewar K."/>
            <person name="Dunn P."/>
            <person name="Etgu P."/>
            <person name="Feldblyum T.V."/>
            <person name="Feng J."/>
            <person name="Fong B."/>
            <person name="Fujii C.Y."/>
            <person name="Gill J.E."/>
            <person name="Goldsmith A.D."/>
            <person name="Haas B."/>
            <person name="Hansen N.F."/>
            <person name="Hughes B."/>
            <person name="Huizar L."/>
            <person name="Hunter J.L."/>
            <person name="Jenkins J."/>
            <person name="Johnson-Hopson C."/>
            <person name="Khan S."/>
            <person name="Khaykin E."/>
            <person name="Kim C.J."/>
            <person name="Koo H.L."/>
            <person name="Kremenetskaia I."/>
            <person name="Kurtz D.B."/>
            <person name="Kwan A."/>
            <person name="Lam B."/>
            <person name="Langin-Hooper S."/>
            <person name="Lee A."/>
            <person name="Lee J.M."/>
            <person name="Lenz C.A."/>
            <person name="Li J.H."/>
            <person name="Li Y."/>
            <person name="Lin X."/>
            <person name="Liu S.X."/>
            <person name="Liu Z.A."/>
            <person name="Luros J.S."/>
            <person name="Maiti R."/>
            <person name="Marziali A."/>
            <person name="Militscher J."/>
            <person name="Miranda M."/>
            <person name="Nguyen M."/>
            <person name="Nierman W.C."/>
            <person name="Osborne B.I."/>
            <person name="Pai G."/>
            <person name="Peterson J."/>
            <person name="Pham P.K."/>
            <person name="Rizzo M."/>
            <person name="Rooney T."/>
            <person name="Rowley D."/>
            <person name="Sakano H."/>
            <person name="Salzberg S.L."/>
            <person name="Schwartz J.R."/>
            <person name="Shinn P."/>
            <person name="Southwick A.M."/>
            <person name="Sun H."/>
            <person name="Tallon L.J."/>
            <person name="Tambunga G."/>
            <person name="Toriumi M.J."/>
            <person name="Town C.D."/>
            <person name="Utterback T."/>
            <person name="Van Aken S."/>
            <person name="Vaysberg M."/>
            <person name="Vysotskaia V.S."/>
            <person name="Walker M."/>
            <person name="Wu D."/>
            <person name="Yu G."/>
            <person name="Fraser C.M."/>
            <person name="Venter J.C."/>
            <person name="Davis R.W."/>
        </authorList>
    </citation>
    <scope>NUCLEOTIDE SEQUENCE [LARGE SCALE GENOMIC DNA]</scope>
    <source>
        <strain>cv. Columbia</strain>
    </source>
</reference>
<organism evidence="1">
    <name type="scientific">Arabidopsis thaliana</name>
    <name type="common">Mouse-ear cress</name>
    <dbReference type="NCBI Taxonomy" id="3702"/>
    <lineage>
        <taxon>Eukaryota</taxon>
        <taxon>Viridiplantae</taxon>
        <taxon>Streptophyta</taxon>
        <taxon>Embryophyta</taxon>
        <taxon>Tracheophyta</taxon>
        <taxon>Spermatophyta</taxon>
        <taxon>Magnoliopsida</taxon>
        <taxon>eudicotyledons</taxon>
        <taxon>Gunneridae</taxon>
        <taxon>Pentapetalae</taxon>
        <taxon>rosids</taxon>
        <taxon>malvids</taxon>
        <taxon>Brassicales</taxon>
        <taxon>Brassicaceae</taxon>
        <taxon>Camelineae</taxon>
        <taxon>Arabidopsis</taxon>
    </lineage>
</organism>
<dbReference type="EMBL" id="AC005106">
    <property type="protein sequence ID" value="AAF79725.1"/>
    <property type="molecule type" value="Genomic_DNA"/>
</dbReference>
<reference evidence="1" key="3">
    <citation type="submission" date="2000-06" db="EMBL/GenBank/DDBJ databases">
        <authorList>
            <person name="Cheuk R."/>
            <person name="Shinn P."/>
            <person name="Brooks S."/>
            <person name="Buehler E."/>
            <person name="Chao Q."/>
            <person name="Johnson-Hopson C."/>
            <person name="Khan S."/>
            <person name="Kim C."/>
            <person name="Altafi H."/>
            <person name="Bei B."/>
            <person name="Chin C."/>
            <person name="Chiou J."/>
            <person name="Choi E."/>
            <person name="Conn L."/>
            <person name="Conway A."/>
            <person name="Gonzalez A."/>
            <person name="Hansen N."/>
            <person name="Howing B."/>
            <person name="Koo T."/>
            <person name="Lam B."/>
            <person name="Lee J."/>
            <person name="Lenz C."/>
            <person name="Li J."/>
            <person name="Liu A."/>
            <person name="Liu J."/>
            <person name="Liu S."/>
            <person name="Mukharsky N."/>
            <person name="Nguyen M."/>
            <person name="Palm C."/>
            <person name="Pham P."/>
            <person name="Sakano H."/>
            <person name="Schwartz J."/>
            <person name="Southwick A."/>
            <person name="Thaveri A."/>
            <person name="Toriumi M."/>
            <person name="Vaysberg M."/>
            <person name="Yu G."/>
            <person name="Davis R."/>
            <person name="Federspiel N."/>
            <person name="Theologis A."/>
            <person name="Ecker J."/>
        </authorList>
    </citation>
    <scope>NUCLEOTIDE SEQUENCE</scope>
</reference>